<dbReference type="Gene3D" id="3.40.50.10320">
    <property type="entry name" value="LmbE-like"/>
    <property type="match status" value="1"/>
</dbReference>
<name>A0A841KW50_9FIRM</name>
<evidence type="ECO:0000313" key="1">
    <source>
        <dbReference type="EMBL" id="MBB6217864.1"/>
    </source>
</evidence>
<sequence>MNKKKVLFIGAHPDDIDLGCAIILHDHYLKNDEIQSIILTNGEKGGVSTNRAQEQNNSFKILAPNLKCIFLDFPDTQLFSHMHEIISRVREIIIDDIPDVVYIPSDHDFHQDHVVTHECALAVFNNVSVSKIICYETPSTMPKFSPNFFKLCDLEKFKIKIDALKCHESQRNKSYFAEETVYSIAKMRAVQGRYHSGVAEAFEIVRLTEF</sequence>
<protein>
    <submittedName>
        <fullName evidence="1">LmbE family N-acetylglucosaminyl deacetylase</fullName>
    </submittedName>
</protein>
<dbReference type="GO" id="GO:0016811">
    <property type="term" value="F:hydrolase activity, acting on carbon-nitrogen (but not peptide) bonds, in linear amides"/>
    <property type="evidence" value="ECO:0007669"/>
    <property type="project" value="TreeGrafter"/>
</dbReference>
<proteinExistence type="predicted"/>
<gene>
    <name evidence="1" type="ORF">HNQ80_004000</name>
</gene>
<dbReference type="AlphaFoldDB" id="A0A841KW50"/>
<dbReference type="Pfam" id="PF02585">
    <property type="entry name" value="PIG-L"/>
    <property type="match status" value="1"/>
</dbReference>
<comment type="caution">
    <text evidence="1">The sequence shown here is derived from an EMBL/GenBank/DDBJ whole genome shotgun (WGS) entry which is preliminary data.</text>
</comment>
<dbReference type="InterPro" id="IPR024078">
    <property type="entry name" value="LmbE-like_dom_sf"/>
</dbReference>
<dbReference type="Proteomes" id="UP000579281">
    <property type="component" value="Unassembled WGS sequence"/>
</dbReference>
<organism evidence="1 2">
    <name type="scientific">Anaerosolibacter carboniphilus</name>
    <dbReference type="NCBI Taxonomy" id="1417629"/>
    <lineage>
        <taxon>Bacteria</taxon>
        <taxon>Bacillati</taxon>
        <taxon>Bacillota</taxon>
        <taxon>Clostridia</taxon>
        <taxon>Peptostreptococcales</taxon>
        <taxon>Thermotaleaceae</taxon>
        <taxon>Anaerosolibacter</taxon>
    </lineage>
</organism>
<dbReference type="RefSeq" id="WP_184312371.1">
    <property type="nucleotide sequence ID" value="NZ_JACHEN010000029.1"/>
</dbReference>
<reference evidence="1 2" key="1">
    <citation type="submission" date="2020-08" db="EMBL/GenBank/DDBJ databases">
        <title>Genomic Encyclopedia of Type Strains, Phase IV (KMG-IV): sequencing the most valuable type-strain genomes for metagenomic binning, comparative biology and taxonomic classification.</title>
        <authorList>
            <person name="Goeker M."/>
        </authorList>
    </citation>
    <scope>NUCLEOTIDE SEQUENCE [LARGE SCALE GENOMIC DNA]</scope>
    <source>
        <strain evidence="1 2">DSM 103526</strain>
    </source>
</reference>
<evidence type="ECO:0000313" key="2">
    <source>
        <dbReference type="Proteomes" id="UP000579281"/>
    </source>
</evidence>
<dbReference type="PANTHER" id="PTHR12993">
    <property type="entry name" value="N-ACETYLGLUCOSAMINYL-PHOSPHATIDYLINOSITOL DE-N-ACETYLASE-RELATED"/>
    <property type="match status" value="1"/>
</dbReference>
<keyword evidence="2" id="KW-1185">Reference proteome</keyword>
<dbReference type="EMBL" id="JACHEN010000029">
    <property type="protein sequence ID" value="MBB6217864.1"/>
    <property type="molecule type" value="Genomic_DNA"/>
</dbReference>
<dbReference type="PANTHER" id="PTHR12993:SF11">
    <property type="entry name" value="N-ACETYLGLUCOSAMINYL-PHOSPHATIDYLINOSITOL DE-N-ACETYLASE"/>
    <property type="match status" value="1"/>
</dbReference>
<accession>A0A841KW50</accession>
<dbReference type="SUPFAM" id="SSF102588">
    <property type="entry name" value="LmbE-like"/>
    <property type="match status" value="1"/>
</dbReference>
<dbReference type="InterPro" id="IPR003737">
    <property type="entry name" value="GlcNAc_PI_deacetylase-related"/>
</dbReference>